<keyword evidence="5" id="KW-1185">Reference proteome</keyword>
<sequence length="103" mass="11585">MEAVLDNKENIPPLSSHKHQTDLQAASSKKPVVGSGRPRKPLEDITHLFRSSTRHARSCSFPEISFSVVASRGVLLNARKRRAFDDTHMLQSARCKSLRMGFR</sequence>
<dbReference type="Proteomes" id="UP000233551">
    <property type="component" value="Unassembled WGS sequence"/>
</dbReference>
<feature type="region of interest" description="Disordered" evidence="1">
    <location>
        <begin position="1"/>
        <end position="41"/>
    </location>
</feature>
<gene>
    <name evidence="2" type="ORF">CDL15_Pgr001479</name>
    <name evidence="3" type="ORF">CRG98_037020</name>
</gene>
<evidence type="ECO:0000313" key="5">
    <source>
        <dbReference type="Proteomes" id="UP000233551"/>
    </source>
</evidence>
<dbReference type="AlphaFoldDB" id="A0A218WKN6"/>
<evidence type="ECO:0000313" key="3">
    <source>
        <dbReference type="EMBL" id="PKI42575.1"/>
    </source>
</evidence>
<name>A0A218WKN6_PUNGR</name>
<reference evidence="2" key="2">
    <citation type="submission" date="2017-06" db="EMBL/GenBank/DDBJ databases">
        <title>The pomegranate genome and the genomics of punicalagin biosynthesis.</title>
        <authorList>
            <person name="Xu C."/>
        </authorList>
    </citation>
    <scope>NUCLEOTIDE SEQUENCE [LARGE SCALE GENOMIC DNA]</scope>
    <source>
        <tissue evidence="2">Fresh leaf</tissue>
    </source>
</reference>
<dbReference type="EMBL" id="PGOL01003144">
    <property type="protein sequence ID" value="PKI42575.1"/>
    <property type="molecule type" value="Genomic_DNA"/>
</dbReference>
<evidence type="ECO:0000313" key="4">
    <source>
        <dbReference type="Proteomes" id="UP000197138"/>
    </source>
</evidence>
<dbReference type="Proteomes" id="UP000197138">
    <property type="component" value="Unassembled WGS sequence"/>
</dbReference>
<reference evidence="3 5" key="3">
    <citation type="submission" date="2017-11" db="EMBL/GenBank/DDBJ databases">
        <title>De-novo sequencing of pomegranate (Punica granatum L.) genome.</title>
        <authorList>
            <person name="Akparov Z."/>
            <person name="Amiraslanov A."/>
            <person name="Hajiyeva S."/>
            <person name="Abbasov M."/>
            <person name="Kaur K."/>
            <person name="Hamwieh A."/>
            <person name="Solovyev V."/>
            <person name="Salamov A."/>
            <person name="Braich B."/>
            <person name="Kosarev P."/>
            <person name="Mahmoud A."/>
            <person name="Hajiyev E."/>
            <person name="Babayeva S."/>
            <person name="Izzatullayeva V."/>
            <person name="Mammadov A."/>
            <person name="Mammadov A."/>
            <person name="Sharifova S."/>
            <person name="Ojaghi J."/>
            <person name="Eynullazada K."/>
            <person name="Bayramov B."/>
            <person name="Abdulazimova A."/>
            <person name="Shahmuradov I."/>
        </authorList>
    </citation>
    <scope>NUCLEOTIDE SEQUENCE [LARGE SCALE GENOMIC DNA]</scope>
    <source>
        <strain evidence="3">AG2017</strain>
        <strain evidence="5">cv. AG2017</strain>
        <tissue evidence="3">Leaf</tissue>
    </source>
</reference>
<dbReference type="EMBL" id="MTKT01003953">
    <property type="protein sequence ID" value="OWM73365.1"/>
    <property type="molecule type" value="Genomic_DNA"/>
</dbReference>
<reference evidence="4" key="1">
    <citation type="journal article" date="2017" name="Plant J.">
        <title>The pomegranate (Punica granatum L.) genome and the genomics of punicalagin biosynthesis.</title>
        <authorList>
            <person name="Qin G."/>
            <person name="Xu C."/>
            <person name="Ming R."/>
            <person name="Tang H."/>
            <person name="Guyot R."/>
            <person name="Kramer E.M."/>
            <person name="Hu Y."/>
            <person name="Yi X."/>
            <person name="Qi Y."/>
            <person name="Xu X."/>
            <person name="Gao Z."/>
            <person name="Pan H."/>
            <person name="Jian J."/>
            <person name="Tian Y."/>
            <person name="Yue Z."/>
            <person name="Xu Y."/>
        </authorList>
    </citation>
    <scope>NUCLEOTIDE SEQUENCE [LARGE SCALE GENOMIC DNA]</scope>
    <source>
        <strain evidence="4">cv. Dabenzi</strain>
    </source>
</reference>
<protein>
    <submittedName>
        <fullName evidence="2">Uncharacterized protein</fullName>
    </submittedName>
</protein>
<evidence type="ECO:0000256" key="1">
    <source>
        <dbReference type="SAM" id="MobiDB-lite"/>
    </source>
</evidence>
<organism evidence="2 4">
    <name type="scientific">Punica granatum</name>
    <name type="common">Pomegranate</name>
    <dbReference type="NCBI Taxonomy" id="22663"/>
    <lineage>
        <taxon>Eukaryota</taxon>
        <taxon>Viridiplantae</taxon>
        <taxon>Streptophyta</taxon>
        <taxon>Embryophyta</taxon>
        <taxon>Tracheophyta</taxon>
        <taxon>Spermatophyta</taxon>
        <taxon>Magnoliopsida</taxon>
        <taxon>eudicotyledons</taxon>
        <taxon>Gunneridae</taxon>
        <taxon>Pentapetalae</taxon>
        <taxon>rosids</taxon>
        <taxon>malvids</taxon>
        <taxon>Myrtales</taxon>
        <taxon>Lythraceae</taxon>
        <taxon>Punica</taxon>
    </lineage>
</organism>
<accession>A0A218WKN6</accession>
<proteinExistence type="predicted"/>
<comment type="caution">
    <text evidence="2">The sequence shown here is derived from an EMBL/GenBank/DDBJ whole genome shotgun (WGS) entry which is preliminary data.</text>
</comment>
<evidence type="ECO:0000313" key="2">
    <source>
        <dbReference type="EMBL" id="OWM73365.1"/>
    </source>
</evidence>